<dbReference type="PROSITE" id="PS00445">
    <property type="entry name" value="FGGY_KINASES_2"/>
    <property type="match status" value="1"/>
</dbReference>
<dbReference type="GO" id="GO:0016773">
    <property type="term" value="F:phosphotransferase activity, alcohol group as acceptor"/>
    <property type="evidence" value="ECO:0007669"/>
    <property type="project" value="InterPro"/>
</dbReference>
<keyword evidence="8" id="KW-1185">Reference proteome</keyword>
<evidence type="ECO:0000256" key="3">
    <source>
        <dbReference type="ARBA" id="ARBA00022777"/>
    </source>
</evidence>
<dbReference type="GO" id="GO:0016301">
    <property type="term" value="F:kinase activity"/>
    <property type="evidence" value="ECO:0007669"/>
    <property type="project" value="UniProtKB-KW"/>
</dbReference>
<keyword evidence="3 4" id="KW-0418">Kinase</keyword>
<comment type="caution">
    <text evidence="7">The sequence shown here is derived from an EMBL/GenBank/DDBJ whole genome shotgun (WGS) entry which is preliminary data.</text>
</comment>
<reference evidence="7 8" key="1">
    <citation type="submission" date="2016-08" db="EMBL/GenBank/DDBJ databases">
        <title>Novel Firmicute Genomes.</title>
        <authorList>
            <person name="Poppleton D.I."/>
            <person name="Gribaldo S."/>
        </authorList>
    </citation>
    <scope>NUCLEOTIDE SEQUENCE [LARGE SCALE GENOMIC DNA]</scope>
    <source>
        <strain evidence="7 8">RAOx-1</strain>
    </source>
</reference>
<dbReference type="InterPro" id="IPR018485">
    <property type="entry name" value="FGGY_C"/>
</dbReference>
<sequence>MYVIGLDIGTTNTKAVVFDTEGNVIAQHQQQYTLTIPRPDYAEQNPRMLLNAAVHAIQQVVRESKQSNFIGVGISAAMHSLLLIDEQHRPLTEVITWADNRSAEQATLIRQQFGLHLYERTGTPIHPMAPVSKLLWYKQNQPALFKRTAKFVSFKDYMLFQWFGRYVTDYSIASASGLFNLKSLDWDAKILDWLGIRKEQLPIAVPTTYPLRGLNPHWARQLGLHPDTPFIIGASDGCLANLGIGAIEPDELAITIGTSGAIRAVVGQPLIDPKMRSFCYALTDKHWVIGGPTNNGGLVLQWFRDQLATGVSLEQLTREAASVPPGSDGLLCLPYLTGERAPIWNADARGTFFGVMLHHQRAHFTRAIMEGVIFCLYRIGQALQELTGDFHTLRASGGFAQSPLWCQILADVFGIEVNVPESHQSSSWGAAILVLLAMGKIERIDAFRDRLGEKQRYLPNQNRHQTYQQLHPLFEELSAALTGPFGKIAAMQREQK</sequence>
<dbReference type="InterPro" id="IPR018483">
    <property type="entry name" value="Carb_kinase_FGGY_CS"/>
</dbReference>
<dbReference type="PIRSF" id="PIRSF000538">
    <property type="entry name" value="GlpK"/>
    <property type="match status" value="1"/>
</dbReference>
<dbReference type="Proteomes" id="UP000284219">
    <property type="component" value="Unassembled WGS sequence"/>
</dbReference>
<dbReference type="Pfam" id="PF02782">
    <property type="entry name" value="FGGY_C"/>
    <property type="match status" value="1"/>
</dbReference>
<dbReference type="SUPFAM" id="SSF53067">
    <property type="entry name" value="Actin-like ATPase domain"/>
    <property type="match status" value="2"/>
</dbReference>
<proteinExistence type="inferred from homology"/>
<evidence type="ECO:0000259" key="6">
    <source>
        <dbReference type="Pfam" id="PF02782"/>
    </source>
</evidence>
<dbReference type="InterPro" id="IPR043129">
    <property type="entry name" value="ATPase_NBD"/>
</dbReference>
<dbReference type="AlphaFoldDB" id="A0A419SGL8"/>
<feature type="domain" description="Carbohydrate kinase FGGY C-terminal" evidence="6">
    <location>
        <begin position="252"/>
        <end position="437"/>
    </location>
</feature>
<evidence type="ECO:0000256" key="4">
    <source>
        <dbReference type="RuleBase" id="RU003733"/>
    </source>
</evidence>
<dbReference type="PANTHER" id="PTHR43095">
    <property type="entry name" value="SUGAR KINASE"/>
    <property type="match status" value="1"/>
</dbReference>
<comment type="similarity">
    <text evidence="1 4">Belongs to the FGGY kinase family.</text>
</comment>
<dbReference type="PANTHER" id="PTHR43095:SF2">
    <property type="entry name" value="GLUCONOKINASE"/>
    <property type="match status" value="1"/>
</dbReference>
<dbReference type="EMBL" id="MCHY01000009">
    <property type="protein sequence ID" value="RKD22942.1"/>
    <property type="molecule type" value="Genomic_DNA"/>
</dbReference>
<dbReference type="Pfam" id="PF00370">
    <property type="entry name" value="FGGY_N"/>
    <property type="match status" value="1"/>
</dbReference>
<gene>
    <name evidence="7" type="ORF">BEP19_11975</name>
</gene>
<accession>A0A419SGL8</accession>
<feature type="domain" description="Carbohydrate kinase FGGY N-terminal" evidence="5">
    <location>
        <begin position="2"/>
        <end position="243"/>
    </location>
</feature>
<evidence type="ECO:0000313" key="8">
    <source>
        <dbReference type="Proteomes" id="UP000284219"/>
    </source>
</evidence>
<protein>
    <submittedName>
        <fullName evidence="7">Gluconate kinase</fullName>
    </submittedName>
</protein>
<dbReference type="RefSeq" id="WP_120190433.1">
    <property type="nucleotide sequence ID" value="NZ_MCHY01000009.1"/>
</dbReference>
<evidence type="ECO:0000313" key="7">
    <source>
        <dbReference type="EMBL" id="RKD22942.1"/>
    </source>
</evidence>
<name>A0A419SGL8_9BACL</name>
<dbReference type="InterPro" id="IPR050406">
    <property type="entry name" value="FGGY_Carb_Kinase"/>
</dbReference>
<keyword evidence="2 4" id="KW-0808">Transferase</keyword>
<dbReference type="CDD" id="cd07770">
    <property type="entry name" value="ASKHA_NBD_FGGY_GntK"/>
    <property type="match status" value="1"/>
</dbReference>
<dbReference type="OrthoDB" id="9805576at2"/>
<dbReference type="InterPro" id="IPR000577">
    <property type="entry name" value="Carb_kinase_FGGY"/>
</dbReference>
<evidence type="ECO:0000256" key="2">
    <source>
        <dbReference type="ARBA" id="ARBA00022679"/>
    </source>
</evidence>
<dbReference type="GO" id="GO:0005975">
    <property type="term" value="P:carbohydrate metabolic process"/>
    <property type="evidence" value="ECO:0007669"/>
    <property type="project" value="InterPro"/>
</dbReference>
<evidence type="ECO:0000256" key="1">
    <source>
        <dbReference type="ARBA" id="ARBA00009156"/>
    </source>
</evidence>
<dbReference type="Gene3D" id="3.30.420.40">
    <property type="match status" value="2"/>
</dbReference>
<dbReference type="InterPro" id="IPR018484">
    <property type="entry name" value="FGGY_N"/>
</dbReference>
<organism evidence="7 8">
    <name type="scientific">Ammoniphilus oxalaticus</name>
    <dbReference type="NCBI Taxonomy" id="66863"/>
    <lineage>
        <taxon>Bacteria</taxon>
        <taxon>Bacillati</taxon>
        <taxon>Bacillota</taxon>
        <taxon>Bacilli</taxon>
        <taxon>Bacillales</taxon>
        <taxon>Paenibacillaceae</taxon>
        <taxon>Aneurinibacillus group</taxon>
        <taxon>Ammoniphilus</taxon>
    </lineage>
</organism>
<evidence type="ECO:0000259" key="5">
    <source>
        <dbReference type="Pfam" id="PF00370"/>
    </source>
</evidence>